<dbReference type="Proteomes" id="UP000272025">
    <property type="component" value="Unassembled WGS sequence"/>
</dbReference>
<proteinExistence type="predicted"/>
<protein>
    <submittedName>
        <fullName evidence="2">Uncharacterized protein</fullName>
    </submittedName>
</protein>
<gene>
    <name evidence="2" type="ORF">SODALDRAFT_91748</name>
</gene>
<keyword evidence="3" id="KW-1185">Reference proteome</keyword>
<keyword evidence="1" id="KW-1133">Transmembrane helix</keyword>
<organism evidence="2 3">
    <name type="scientific">Sodiomyces alkalinus (strain CBS 110278 / VKM F-3762 / F11)</name>
    <name type="common">Alkaliphilic filamentous fungus</name>
    <dbReference type="NCBI Taxonomy" id="1314773"/>
    <lineage>
        <taxon>Eukaryota</taxon>
        <taxon>Fungi</taxon>
        <taxon>Dikarya</taxon>
        <taxon>Ascomycota</taxon>
        <taxon>Pezizomycotina</taxon>
        <taxon>Sordariomycetes</taxon>
        <taxon>Hypocreomycetidae</taxon>
        <taxon>Glomerellales</taxon>
        <taxon>Plectosphaerellaceae</taxon>
        <taxon>Sodiomyces</taxon>
    </lineage>
</organism>
<reference evidence="2 3" key="1">
    <citation type="journal article" date="2018" name="Mol. Ecol.">
        <title>The obligate alkalophilic soda-lake fungus Sodiomyces alkalinus has shifted to a protein diet.</title>
        <authorList>
            <person name="Grum-Grzhimaylo A.A."/>
            <person name="Falkoski D.L."/>
            <person name="van den Heuvel J."/>
            <person name="Valero-Jimenez C.A."/>
            <person name="Min B."/>
            <person name="Choi I.G."/>
            <person name="Lipzen A."/>
            <person name="Daum C.G."/>
            <person name="Aanen D.K."/>
            <person name="Tsang A."/>
            <person name="Henrissat B."/>
            <person name="Bilanenko E.N."/>
            <person name="de Vries R.P."/>
            <person name="van Kan J.A.L."/>
            <person name="Grigoriev I.V."/>
            <person name="Debets A.J.M."/>
        </authorList>
    </citation>
    <scope>NUCLEOTIDE SEQUENCE [LARGE SCALE GENOMIC DNA]</scope>
    <source>
        <strain evidence="2 3">F11</strain>
    </source>
</reference>
<dbReference type="GeneID" id="39584260"/>
<evidence type="ECO:0000313" key="2">
    <source>
        <dbReference type="EMBL" id="ROT40243.1"/>
    </source>
</evidence>
<keyword evidence="1" id="KW-0472">Membrane</keyword>
<evidence type="ECO:0000313" key="3">
    <source>
        <dbReference type="Proteomes" id="UP000272025"/>
    </source>
</evidence>
<name>A0A3N2Q0F6_SODAK</name>
<dbReference type="EMBL" id="ML119052">
    <property type="protein sequence ID" value="ROT40243.1"/>
    <property type="molecule type" value="Genomic_DNA"/>
</dbReference>
<accession>A0A3N2Q0F6</accession>
<sequence>MGNAAACGDVLQLRLSKVSSLIPAIFWSSSTTSPLLFSLSLIVNLSLHATRNTIFTCRFQGVYYLARIIYVSRTRFCSRTLTLFLWCMRVGLRMKPPEVKAVSYLSGWGSGKALGYVQGDMP</sequence>
<feature type="transmembrane region" description="Helical" evidence="1">
    <location>
        <begin position="24"/>
        <end position="45"/>
    </location>
</feature>
<keyword evidence="1" id="KW-0812">Transmembrane</keyword>
<dbReference type="RefSeq" id="XP_028468049.1">
    <property type="nucleotide sequence ID" value="XM_028615783.1"/>
</dbReference>
<evidence type="ECO:0000256" key="1">
    <source>
        <dbReference type="SAM" id="Phobius"/>
    </source>
</evidence>
<dbReference type="AlphaFoldDB" id="A0A3N2Q0F6"/>